<proteinExistence type="predicted"/>
<comment type="caution">
    <text evidence="2">The sequence shown here is derived from an EMBL/GenBank/DDBJ whole genome shotgun (WGS) entry which is preliminary data.</text>
</comment>
<organism evidence="2 3">
    <name type="scientific">Spartinivicinus poritis</name>
    <dbReference type="NCBI Taxonomy" id="2994640"/>
    <lineage>
        <taxon>Bacteria</taxon>
        <taxon>Pseudomonadati</taxon>
        <taxon>Pseudomonadota</taxon>
        <taxon>Gammaproteobacteria</taxon>
        <taxon>Oceanospirillales</taxon>
        <taxon>Zooshikellaceae</taxon>
        <taxon>Spartinivicinus</taxon>
    </lineage>
</organism>
<name>A0ABT5UGS6_9GAMM</name>
<feature type="transmembrane region" description="Helical" evidence="1">
    <location>
        <begin position="35"/>
        <end position="54"/>
    </location>
</feature>
<keyword evidence="3" id="KW-1185">Reference proteome</keyword>
<keyword evidence="1" id="KW-0812">Transmembrane</keyword>
<reference evidence="2 3" key="1">
    <citation type="submission" date="2022-11" db="EMBL/GenBank/DDBJ databases">
        <title>Spartinivicinus poritis sp. nov., isolated from scleractinian coral Porites lutea.</title>
        <authorList>
            <person name="Zhang G."/>
            <person name="Cai L."/>
            <person name="Wei Q."/>
        </authorList>
    </citation>
    <scope>NUCLEOTIDE SEQUENCE [LARGE SCALE GENOMIC DNA]</scope>
    <source>
        <strain evidence="2 3">A2-2</strain>
    </source>
</reference>
<evidence type="ECO:0000256" key="1">
    <source>
        <dbReference type="SAM" id="Phobius"/>
    </source>
</evidence>
<evidence type="ECO:0008006" key="4">
    <source>
        <dbReference type="Google" id="ProtNLM"/>
    </source>
</evidence>
<accession>A0ABT5UGS6</accession>
<dbReference type="RefSeq" id="WP_274691816.1">
    <property type="nucleotide sequence ID" value="NZ_JAPMOU010000068.1"/>
</dbReference>
<feature type="transmembrane region" description="Helical" evidence="1">
    <location>
        <begin position="6"/>
        <end position="23"/>
    </location>
</feature>
<gene>
    <name evidence="2" type="ORF">ORQ98_26480</name>
</gene>
<feature type="transmembrane region" description="Helical" evidence="1">
    <location>
        <begin position="69"/>
        <end position="89"/>
    </location>
</feature>
<dbReference type="EMBL" id="JAPMOU010000068">
    <property type="protein sequence ID" value="MDE1465512.1"/>
    <property type="molecule type" value="Genomic_DNA"/>
</dbReference>
<evidence type="ECO:0000313" key="2">
    <source>
        <dbReference type="EMBL" id="MDE1465512.1"/>
    </source>
</evidence>
<dbReference type="Proteomes" id="UP001528823">
    <property type="component" value="Unassembled WGS sequence"/>
</dbReference>
<keyword evidence="1" id="KW-1133">Transmembrane helix</keyword>
<sequence>MYIALQILVVAIFILCMELFLHAQNNASKSLYATIIRWTYTLFALCAILPIYYLPTNVYPIENSETRSIIGAVSLLAMLVYCPICLFRVKNFITYKTYIISLERYQKSKITREQLFDWASHIIKYQKNHTNPGGKKNKQNYEQLWLWLEELANSNWLNSSLDRRLTERLNTARKLHNSFE</sequence>
<evidence type="ECO:0000313" key="3">
    <source>
        <dbReference type="Proteomes" id="UP001528823"/>
    </source>
</evidence>
<keyword evidence="1" id="KW-0472">Membrane</keyword>
<protein>
    <recommendedName>
        <fullName evidence="4">DUF4129 domain-containing protein</fullName>
    </recommendedName>
</protein>